<proteinExistence type="inferred from homology"/>
<dbReference type="Pfam" id="PF01676">
    <property type="entry name" value="Metalloenzyme"/>
    <property type="match status" value="1"/>
</dbReference>
<feature type="binding site" evidence="4">
    <location>
        <position position="296"/>
    </location>
    <ligand>
        <name>Mn(2+)</name>
        <dbReference type="ChEBI" id="CHEBI:29035"/>
        <label>2</label>
    </ligand>
</feature>
<feature type="binding site" evidence="4">
    <location>
        <position position="349"/>
    </location>
    <ligand>
        <name>Mn(2+)</name>
        <dbReference type="ChEBI" id="CHEBI:29035"/>
        <label>2</label>
    </ligand>
</feature>
<organism evidence="7 8">
    <name type="scientific">Gemmatimonas phototrophica</name>
    <dbReference type="NCBI Taxonomy" id="1379270"/>
    <lineage>
        <taxon>Bacteria</taxon>
        <taxon>Pseudomonadati</taxon>
        <taxon>Gemmatimonadota</taxon>
        <taxon>Gemmatimonadia</taxon>
        <taxon>Gemmatimonadales</taxon>
        <taxon>Gemmatimonadaceae</taxon>
        <taxon>Gemmatimonas</taxon>
    </lineage>
</organism>
<dbReference type="PANTHER" id="PTHR21110:SF0">
    <property type="entry name" value="PHOSPHOPENTOMUTASE"/>
    <property type="match status" value="1"/>
</dbReference>
<reference evidence="7 8" key="1">
    <citation type="journal article" date="2014" name="Proc. Natl. Acad. Sci. U.S.A.">
        <title>Functional type 2 photosynthetic reaction centers found in the rare bacterial phylum Gemmatimonadetes.</title>
        <authorList>
            <person name="Zeng Y."/>
            <person name="Feng F."/>
            <person name="Medova H."/>
            <person name="Dean J."/>
            <person name="Koblizek M."/>
        </authorList>
    </citation>
    <scope>NUCLEOTIDE SEQUENCE [LARGE SCALE GENOMIC DNA]</scope>
    <source>
        <strain evidence="7 8">AP64</strain>
    </source>
</reference>
<keyword evidence="2 4" id="KW-0479">Metal-binding</keyword>
<dbReference type="GO" id="GO:0005829">
    <property type="term" value="C:cytosol"/>
    <property type="evidence" value="ECO:0007669"/>
    <property type="project" value="TreeGrafter"/>
</dbReference>
<comment type="pathway">
    <text evidence="4">Carbohydrate degradation; 2-deoxy-D-ribose 1-phosphate degradation; D-glyceraldehyde 3-phosphate and acetaldehyde from 2-deoxy-alpha-D-ribose 1-phosphate: step 1/2.</text>
</comment>
<comment type="similarity">
    <text evidence="1 4">Belongs to the phosphopentomutase family.</text>
</comment>
<dbReference type="Proteomes" id="UP000076404">
    <property type="component" value="Chromosome"/>
</dbReference>
<dbReference type="InterPro" id="IPR010045">
    <property type="entry name" value="DeoB"/>
</dbReference>
<dbReference type="GO" id="GO:0030145">
    <property type="term" value="F:manganese ion binding"/>
    <property type="evidence" value="ECO:0007669"/>
    <property type="project" value="UniProtKB-UniRule"/>
</dbReference>
<dbReference type="Gene3D" id="3.30.70.1250">
    <property type="entry name" value="Phosphopentomutase"/>
    <property type="match status" value="1"/>
</dbReference>
<keyword evidence="8" id="KW-1185">Reference proteome</keyword>
<evidence type="ECO:0000256" key="5">
    <source>
        <dbReference type="NCBIfam" id="TIGR01696"/>
    </source>
</evidence>
<dbReference type="GO" id="GO:0006015">
    <property type="term" value="P:5-phosphoribose 1-diphosphate biosynthetic process"/>
    <property type="evidence" value="ECO:0007669"/>
    <property type="project" value="UniProtKB-UniPathway"/>
</dbReference>
<dbReference type="UniPathway" id="UPA00087">
    <property type="reaction ID" value="UER00173"/>
</dbReference>
<dbReference type="SUPFAM" id="SSF53649">
    <property type="entry name" value="Alkaline phosphatase-like"/>
    <property type="match status" value="1"/>
</dbReference>
<dbReference type="eggNOG" id="COG1015">
    <property type="taxonomic scope" value="Bacteria"/>
</dbReference>
<feature type="domain" description="Metalloenzyme" evidence="6">
    <location>
        <begin position="18"/>
        <end position="386"/>
    </location>
</feature>
<keyword evidence="3 4" id="KW-0464">Manganese</keyword>
<comment type="catalytic activity">
    <reaction evidence="4">
        <text>alpha-D-ribose 1-phosphate = D-ribose 5-phosphate</text>
        <dbReference type="Rhea" id="RHEA:18793"/>
        <dbReference type="ChEBI" id="CHEBI:57720"/>
        <dbReference type="ChEBI" id="CHEBI:78346"/>
        <dbReference type="EC" id="5.4.2.7"/>
    </reaction>
</comment>
<dbReference type="GO" id="GO:0043094">
    <property type="term" value="P:metabolic compound salvage"/>
    <property type="evidence" value="ECO:0007669"/>
    <property type="project" value="UniProtKB-UniRule"/>
</dbReference>
<keyword evidence="4 7" id="KW-0413">Isomerase</keyword>
<dbReference type="GO" id="GO:0009117">
    <property type="term" value="P:nucleotide metabolic process"/>
    <property type="evidence" value="ECO:0007669"/>
    <property type="project" value="UniProtKB-UniRule"/>
</dbReference>
<feature type="binding site" evidence="4">
    <location>
        <position position="337"/>
    </location>
    <ligand>
        <name>Mn(2+)</name>
        <dbReference type="ChEBI" id="CHEBI:29035"/>
        <label>1</label>
    </ligand>
</feature>
<evidence type="ECO:0000256" key="3">
    <source>
        <dbReference type="ARBA" id="ARBA00023211"/>
    </source>
</evidence>
<dbReference type="STRING" id="1379270.GEMMAAP_07845"/>
<sequence length="403" mass="42792">MTATPPTTVSAADPALRRAIIVILDGVGCGAAPDTEAYGDTGSDTLGNVARAVGGLSLPNLQQLGLGTATDVQGVPPVPRPAGACGVMLPRSAGKDSTTGHWEIAGLHLEMPFPTYPNGFPPSVIDAFVQATGRPVIANCVASGTAVIADWAEEQQRSGAWIVYTSADSVFQVAAHEEWIPLEELYRACEVARTLLVAPHDVSRVIARPFRGTPGAWARTANRRDYSIQPPGITLLDVLEAAGVPRSGVGKVDDLFAGRGIRSRHTQDNAEGLEAILHWLNTAPRGFCFANLVDFDQQFGHRNDVPGFQGALEAFDRALPSLLTALREDDLLFITADHGNDPTTPSTDHARERVPLLVAGARVRGGSLGTRDTFSDLGATVADWFGQSWRGRGTSFLPELLHA</sequence>
<comment type="catalytic activity">
    <reaction evidence="4">
        <text>2-deoxy-alpha-D-ribose 1-phosphate = 2-deoxy-D-ribose 5-phosphate</text>
        <dbReference type="Rhea" id="RHEA:27658"/>
        <dbReference type="ChEBI" id="CHEBI:57259"/>
        <dbReference type="ChEBI" id="CHEBI:62877"/>
        <dbReference type="EC" id="5.4.2.7"/>
    </reaction>
</comment>
<dbReference type="AlphaFoldDB" id="A0A143BIB6"/>
<dbReference type="KEGG" id="gph:GEMMAAP_07845"/>
<dbReference type="Gene3D" id="3.40.720.10">
    <property type="entry name" value="Alkaline Phosphatase, subunit A"/>
    <property type="match status" value="1"/>
</dbReference>
<evidence type="ECO:0000256" key="4">
    <source>
        <dbReference type="HAMAP-Rule" id="MF_00740"/>
    </source>
</evidence>
<comment type="subcellular location">
    <subcellularLocation>
        <location evidence="4">Cytoplasm</location>
    </subcellularLocation>
</comment>
<dbReference type="HAMAP" id="MF_00740">
    <property type="entry name" value="Phosphopentomut"/>
    <property type="match status" value="1"/>
</dbReference>
<dbReference type="GO" id="GO:0008973">
    <property type="term" value="F:phosphopentomutase activity"/>
    <property type="evidence" value="ECO:0007669"/>
    <property type="project" value="UniProtKB-UniRule"/>
</dbReference>
<keyword evidence="4" id="KW-0963">Cytoplasm</keyword>
<dbReference type="RefSeq" id="WP_053334415.1">
    <property type="nucleotide sequence ID" value="NZ_CP011454.1"/>
</dbReference>
<evidence type="ECO:0000256" key="2">
    <source>
        <dbReference type="ARBA" id="ARBA00022723"/>
    </source>
</evidence>
<protein>
    <recommendedName>
        <fullName evidence="4 5">Phosphopentomutase</fullName>
        <ecNumber evidence="4 5">5.4.2.7</ecNumber>
    </recommendedName>
    <alternativeName>
        <fullName evidence="4">Phosphodeoxyribomutase</fullName>
    </alternativeName>
</protein>
<dbReference type="PIRSF" id="PIRSF001491">
    <property type="entry name" value="Ppentomutase"/>
    <property type="match status" value="1"/>
</dbReference>
<dbReference type="NCBIfam" id="NF003766">
    <property type="entry name" value="PRK05362.1"/>
    <property type="match status" value="1"/>
</dbReference>
<dbReference type="PANTHER" id="PTHR21110">
    <property type="entry name" value="PHOSPHOPENTOMUTASE"/>
    <property type="match status" value="1"/>
</dbReference>
<dbReference type="OrthoDB" id="9769930at2"/>
<evidence type="ECO:0000259" key="6">
    <source>
        <dbReference type="Pfam" id="PF01676"/>
    </source>
</evidence>
<dbReference type="GO" id="GO:0000287">
    <property type="term" value="F:magnesium ion binding"/>
    <property type="evidence" value="ECO:0007669"/>
    <property type="project" value="UniProtKB-UniRule"/>
</dbReference>
<dbReference type="GO" id="GO:0006018">
    <property type="term" value="P:2-deoxyribose 1-phosphate catabolic process"/>
    <property type="evidence" value="ECO:0007669"/>
    <property type="project" value="UniProtKB-UniRule"/>
</dbReference>
<dbReference type="InterPro" id="IPR024052">
    <property type="entry name" value="Phosphopentomutase_DeoB_cap_sf"/>
</dbReference>
<dbReference type="EMBL" id="CP011454">
    <property type="protein sequence ID" value="AMW04769.1"/>
    <property type="molecule type" value="Genomic_DNA"/>
</dbReference>
<feature type="binding site" evidence="4">
    <location>
        <position position="301"/>
    </location>
    <ligand>
        <name>Mn(2+)</name>
        <dbReference type="ChEBI" id="CHEBI:29035"/>
        <label>2</label>
    </ligand>
</feature>
<gene>
    <name evidence="4" type="primary">deoB</name>
    <name evidence="7" type="ORF">GEMMAAP_07845</name>
</gene>
<dbReference type="SUPFAM" id="SSF143856">
    <property type="entry name" value="DeoB insert domain-like"/>
    <property type="match status" value="1"/>
</dbReference>
<evidence type="ECO:0000256" key="1">
    <source>
        <dbReference type="ARBA" id="ARBA00010373"/>
    </source>
</evidence>
<dbReference type="EC" id="5.4.2.7" evidence="4 5"/>
<dbReference type="CDD" id="cd16009">
    <property type="entry name" value="PPM"/>
    <property type="match status" value="1"/>
</dbReference>
<evidence type="ECO:0000313" key="7">
    <source>
        <dbReference type="EMBL" id="AMW04769.1"/>
    </source>
</evidence>
<feature type="binding site" evidence="4">
    <location>
        <position position="338"/>
    </location>
    <ligand>
        <name>Mn(2+)</name>
        <dbReference type="ChEBI" id="CHEBI:29035"/>
        <label>1</label>
    </ligand>
</feature>
<feature type="binding site" evidence="4">
    <location>
        <position position="25"/>
    </location>
    <ligand>
        <name>Mn(2+)</name>
        <dbReference type="ChEBI" id="CHEBI:29035"/>
        <label>1</label>
    </ligand>
</feature>
<comment type="function">
    <text evidence="4">Isomerase that catalyzes the conversion of deoxy-ribose 1-phosphate (dRib-1-P) and ribose 1-phosphate (Rib-1-P) to deoxy-ribose 5-phosphate (dRib-5-P) and ribose 5-phosphate (Rib-5-P), respectively.</text>
</comment>
<name>A0A143BIB6_9BACT</name>
<dbReference type="InterPro" id="IPR017850">
    <property type="entry name" value="Alkaline_phosphatase_core_sf"/>
</dbReference>
<comment type="cofactor">
    <cofactor evidence="4">
        <name>Mn(2+)</name>
        <dbReference type="ChEBI" id="CHEBI:29035"/>
    </cofactor>
    <text evidence="4">Binds 2 manganese ions.</text>
</comment>
<evidence type="ECO:0000313" key="8">
    <source>
        <dbReference type="Proteomes" id="UP000076404"/>
    </source>
</evidence>
<dbReference type="InterPro" id="IPR006124">
    <property type="entry name" value="Metalloenzyme"/>
</dbReference>
<accession>A0A143BIB6</accession>
<dbReference type="NCBIfam" id="TIGR01696">
    <property type="entry name" value="deoB"/>
    <property type="match status" value="1"/>
</dbReference>
<reference evidence="7 8" key="2">
    <citation type="journal article" date="2016" name="Environ. Microbiol. Rep.">
        <title>Metagenomic evidence for the presence of phototrophic Gemmatimonadetes bacteria in diverse environments.</title>
        <authorList>
            <person name="Zeng Y."/>
            <person name="Baumbach J."/>
            <person name="Barbosa E.G."/>
            <person name="Azevedo V."/>
            <person name="Zhang C."/>
            <person name="Koblizek M."/>
        </authorList>
    </citation>
    <scope>NUCLEOTIDE SEQUENCE [LARGE SCALE GENOMIC DNA]</scope>
    <source>
        <strain evidence="7 8">AP64</strain>
    </source>
</reference>